<protein>
    <submittedName>
        <fullName evidence="1">Uncharacterized protein</fullName>
    </submittedName>
</protein>
<dbReference type="InParanoid" id="A0A263D8C9"/>
<dbReference type="Proteomes" id="UP000242444">
    <property type="component" value="Unassembled WGS sequence"/>
</dbReference>
<name>A0A263D8C9_9PSEU</name>
<accession>A0A263D8C9</accession>
<organism evidence="1 2">
    <name type="scientific">Amycolatopsis antarctica</name>
    <dbReference type="NCBI Taxonomy" id="1854586"/>
    <lineage>
        <taxon>Bacteria</taxon>
        <taxon>Bacillati</taxon>
        <taxon>Actinomycetota</taxon>
        <taxon>Actinomycetes</taxon>
        <taxon>Pseudonocardiales</taxon>
        <taxon>Pseudonocardiaceae</taxon>
        <taxon>Amycolatopsis</taxon>
    </lineage>
</organism>
<comment type="caution">
    <text evidence="1">The sequence shown here is derived from an EMBL/GenBank/DDBJ whole genome shotgun (WGS) entry which is preliminary data.</text>
</comment>
<reference evidence="1 2" key="1">
    <citation type="submission" date="2017-07" db="EMBL/GenBank/DDBJ databases">
        <title>Amycolatopsis antarcticus sp. nov., isolated from the surface of an Antarcticus brown macroalga.</title>
        <authorList>
            <person name="Wang J."/>
            <person name="Leiva S."/>
            <person name="Huang J."/>
            <person name="Huang Y."/>
        </authorList>
    </citation>
    <scope>NUCLEOTIDE SEQUENCE [LARGE SCALE GENOMIC DNA]</scope>
    <source>
        <strain evidence="1 2">AU-G6</strain>
    </source>
</reference>
<evidence type="ECO:0000313" key="2">
    <source>
        <dbReference type="Proteomes" id="UP000242444"/>
    </source>
</evidence>
<dbReference type="OrthoDB" id="3692129at2"/>
<sequence>MFKGAGLLAVAVVSGLVWWLVRHEPAGPEPAAGPDQGTTAAFQYSSVADPVRSTDCVAGSYGEIQDWFRDHPCQSLSRGLYVTEVEGKRALVSVALVTMPDARLAQQFKAITDTDNTGNVADLVRDGSAKIPGAPRVATGEYQSRVSEATVTIVETNFFDGVQDAALLPRIAADALLLGDQLR</sequence>
<keyword evidence="2" id="KW-1185">Reference proteome</keyword>
<dbReference type="EMBL" id="NKYE01000002">
    <property type="protein sequence ID" value="OZM74641.1"/>
    <property type="molecule type" value="Genomic_DNA"/>
</dbReference>
<dbReference type="AlphaFoldDB" id="A0A263D8C9"/>
<gene>
    <name evidence="1" type="ORF">CFN78_04425</name>
</gene>
<proteinExistence type="predicted"/>
<evidence type="ECO:0000313" key="1">
    <source>
        <dbReference type="EMBL" id="OZM74641.1"/>
    </source>
</evidence>